<comment type="caution">
    <text evidence="13">Lacks conserved residue(s) required for the propagation of feature annotation.</text>
</comment>
<dbReference type="SUPFAM" id="SSF53748">
    <property type="entry name" value="Phosphoglycerate kinase"/>
    <property type="match status" value="1"/>
</dbReference>
<comment type="subunit">
    <text evidence="4 13">Monomer.</text>
</comment>
<dbReference type="InterPro" id="IPR015911">
    <property type="entry name" value="Phosphoglycerate_kinase_CS"/>
</dbReference>
<dbReference type="PRINTS" id="PR00477">
    <property type="entry name" value="PHGLYCKINASE"/>
</dbReference>
<sequence>MAKRSVVQANVAGKRVLVRVDFNVPLDGDRIADDTRIRAALPTIQLLRQRGARVVLMSHLGRPKGAPDPALSLTPVAERLGELLDAPVTTTATTTGPDVEAAVAKLRDGDVLLLENLRFNTGEETNDPAFADSLARLGDLYVDDAFGAAHRAHASIVGVAERLPSFAGLLLLRETETLGRLLERPARPFVAILGGAKVSDKLGVVRRLLDRVDRLLIGGGMANTFLLAEGFEIGRSLAEAERMDDAKAMLEHSRSRGVEIVLPEDVVVAPAIAAEWGTAVAAGEVSPDQSIFDIGPRTVERYGESIVDAGTIFWNGPMGVFERPPFASGTLGIARAVAMSGAFKVVGGGDSVAAVEQAGMAEAIDHISTGGGASLELLEGRTLPGLAVLPDA</sequence>
<dbReference type="GO" id="GO:0005829">
    <property type="term" value="C:cytosol"/>
    <property type="evidence" value="ECO:0007669"/>
    <property type="project" value="TreeGrafter"/>
</dbReference>
<dbReference type="GO" id="GO:0005524">
    <property type="term" value="F:ATP binding"/>
    <property type="evidence" value="ECO:0007669"/>
    <property type="project" value="UniProtKB-KW"/>
</dbReference>
<feature type="binding site" evidence="13">
    <location>
        <position position="118"/>
    </location>
    <ligand>
        <name>substrate</name>
    </ligand>
</feature>
<accession>A0A6J4VPD9</accession>
<dbReference type="GO" id="GO:0006096">
    <property type="term" value="P:glycolytic process"/>
    <property type="evidence" value="ECO:0007669"/>
    <property type="project" value="UniProtKB-UniRule"/>
</dbReference>
<dbReference type="PANTHER" id="PTHR11406:SF23">
    <property type="entry name" value="PHOSPHOGLYCERATE KINASE 1, CHLOROPLASTIC-RELATED"/>
    <property type="match status" value="1"/>
</dbReference>
<evidence type="ECO:0000256" key="8">
    <source>
        <dbReference type="ARBA" id="ARBA00022679"/>
    </source>
</evidence>
<feature type="binding site" evidence="14">
    <location>
        <position position="118"/>
    </location>
    <ligand>
        <name>(2R)-3-phosphoglycerate</name>
        <dbReference type="ChEBI" id="CHEBI:58272"/>
    </ligand>
</feature>
<dbReference type="EC" id="2.7.2.3" evidence="5 13"/>
<feature type="binding site" evidence="13">
    <location>
        <position position="36"/>
    </location>
    <ligand>
        <name>substrate</name>
    </ligand>
</feature>
<organism evidence="17">
    <name type="scientific">uncultured Thermomicrobiales bacterium</name>
    <dbReference type="NCBI Taxonomy" id="1645740"/>
    <lineage>
        <taxon>Bacteria</taxon>
        <taxon>Pseudomonadati</taxon>
        <taxon>Thermomicrobiota</taxon>
        <taxon>Thermomicrobia</taxon>
        <taxon>Thermomicrobiales</taxon>
        <taxon>environmental samples</taxon>
    </lineage>
</organism>
<comment type="catalytic activity">
    <reaction evidence="1 13 16">
        <text>(2R)-3-phosphoglycerate + ATP = (2R)-3-phospho-glyceroyl phosphate + ADP</text>
        <dbReference type="Rhea" id="RHEA:14801"/>
        <dbReference type="ChEBI" id="CHEBI:30616"/>
        <dbReference type="ChEBI" id="CHEBI:57604"/>
        <dbReference type="ChEBI" id="CHEBI:58272"/>
        <dbReference type="ChEBI" id="CHEBI:456216"/>
        <dbReference type="EC" id="2.7.2.3"/>
    </reaction>
</comment>
<dbReference type="AlphaFoldDB" id="A0A6J4VPD9"/>
<evidence type="ECO:0000256" key="4">
    <source>
        <dbReference type="ARBA" id="ARBA00011245"/>
    </source>
</evidence>
<dbReference type="InterPro" id="IPR036043">
    <property type="entry name" value="Phosphoglycerate_kinase_sf"/>
</dbReference>
<evidence type="ECO:0000256" key="10">
    <source>
        <dbReference type="ARBA" id="ARBA00022777"/>
    </source>
</evidence>
<dbReference type="FunFam" id="3.40.50.1260:FF:000006">
    <property type="entry name" value="Phosphoglycerate kinase"/>
    <property type="match status" value="1"/>
</dbReference>
<evidence type="ECO:0000256" key="5">
    <source>
        <dbReference type="ARBA" id="ARBA00013061"/>
    </source>
</evidence>
<protein>
    <recommendedName>
        <fullName evidence="6 13">Phosphoglycerate kinase</fullName>
        <ecNumber evidence="5 13">2.7.2.3</ecNumber>
    </recommendedName>
</protein>
<comment type="similarity">
    <text evidence="3 13 16">Belongs to the phosphoglycerate kinase family.</text>
</comment>
<dbReference type="EMBL" id="CADCWF010000351">
    <property type="protein sequence ID" value="CAA9581944.1"/>
    <property type="molecule type" value="Genomic_DNA"/>
</dbReference>
<reference evidence="17" key="1">
    <citation type="submission" date="2020-02" db="EMBL/GenBank/DDBJ databases">
        <authorList>
            <person name="Meier V. D."/>
        </authorList>
    </citation>
    <scope>NUCLEOTIDE SEQUENCE</scope>
    <source>
        <strain evidence="17">AVDCRST_MAG59</strain>
    </source>
</reference>
<feature type="binding site" evidence="13 15">
    <location>
        <position position="201"/>
    </location>
    <ligand>
        <name>ATP</name>
        <dbReference type="ChEBI" id="CHEBI:30616"/>
    </ligand>
</feature>
<dbReference type="GO" id="GO:0043531">
    <property type="term" value="F:ADP binding"/>
    <property type="evidence" value="ECO:0007669"/>
    <property type="project" value="TreeGrafter"/>
</dbReference>
<proteinExistence type="inferred from homology"/>
<feature type="binding site" evidence="13 15">
    <location>
        <position position="322"/>
    </location>
    <ligand>
        <name>ATP</name>
        <dbReference type="ChEBI" id="CHEBI:30616"/>
    </ligand>
</feature>
<evidence type="ECO:0000256" key="16">
    <source>
        <dbReference type="RuleBase" id="RU000532"/>
    </source>
</evidence>
<feature type="binding site" evidence="13 14">
    <location>
        <begin position="21"/>
        <end position="23"/>
    </location>
    <ligand>
        <name>substrate</name>
    </ligand>
</feature>
<evidence type="ECO:0000256" key="1">
    <source>
        <dbReference type="ARBA" id="ARBA00000642"/>
    </source>
</evidence>
<keyword evidence="10 13" id="KW-0418">Kinase</keyword>
<feature type="binding site" evidence="13">
    <location>
        <position position="151"/>
    </location>
    <ligand>
        <name>substrate</name>
    </ligand>
</feature>
<evidence type="ECO:0000256" key="14">
    <source>
        <dbReference type="PIRSR" id="PIRSR000724-1"/>
    </source>
</evidence>
<gene>
    <name evidence="13" type="primary">pgk</name>
    <name evidence="17" type="ORF">AVDCRST_MAG59-4905</name>
</gene>
<dbReference type="Pfam" id="PF00162">
    <property type="entry name" value="PGK"/>
    <property type="match status" value="1"/>
</dbReference>
<feature type="binding site" evidence="13 15">
    <location>
        <begin position="348"/>
        <end position="351"/>
    </location>
    <ligand>
        <name>ATP</name>
        <dbReference type="ChEBI" id="CHEBI:30616"/>
    </ligand>
</feature>
<evidence type="ECO:0000256" key="9">
    <source>
        <dbReference type="ARBA" id="ARBA00022741"/>
    </source>
</evidence>
<evidence type="ECO:0000256" key="3">
    <source>
        <dbReference type="ARBA" id="ARBA00008982"/>
    </source>
</evidence>
<evidence type="ECO:0000256" key="6">
    <source>
        <dbReference type="ARBA" id="ARBA00016471"/>
    </source>
</evidence>
<evidence type="ECO:0000256" key="2">
    <source>
        <dbReference type="ARBA" id="ARBA00004838"/>
    </source>
</evidence>
<feature type="binding site" evidence="14">
    <location>
        <position position="36"/>
    </location>
    <ligand>
        <name>(2R)-3-phosphoglycerate</name>
        <dbReference type="ChEBI" id="CHEBI:58272"/>
    </ligand>
</feature>
<dbReference type="GO" id="GO:0004618">
    <property type="term" value="F:phosphoglycerate kinase activity"/>
    <property type="evidence" value="ECO:0007669"/>
    <property type="project" value="UniProtKB-UniRule"/>
</dbReference>
<dbReference type="PANTHER" id="PTHR11406">
    <property type="entry name" value="PHOSPHOGLYCERATE KINASE"/>
    <property type="match status" value="1"/>
</dbReference>
<evidence type="ECO:0000256" key="13">
    <source>
        <dbReference type="HAMAP-Rule" id="MF_00145"/>
    </source>
</evidence>
<keyword evidence="7 13" id="KW-0963">Cytoplasm</keyword>
<evidence type="ECO:0000256" key="11">
    <source>
        <dbReference type="ARBA" id="ARBA00022840"/>
    </source>
</evidence>
<dbReference type="UniPathway" id="UPA00109">
    <property type="reaction ID" value="UER00185"/>
</dbReference>
<evidence type="ECO:0000256" key="12">
    <source>
        <dbReference type="ARBA" id="ARBA00023152"/>
    </source>
</evidence>
<evidence type="ECO:0000256" key="15">
    <source>
        <dbReference type="PIRSR" id="PIRSR000724-2"/>
    </source>
</evidence>
<dbReference type="InterPro" id="IPR001576">
    <property type="entry name" value="Phosphoglycerate_kinase"/>
</dbReference>
<dbReference type="GO" id="GO:0006094">
    <property type="term" value="P:gluconeogenesis"/>
    <property type="evidence" value="ECO:0007669"/>
    <property type="project" value="TreeGrafter"/>
</dbReference>
<dbReference type="InterPro" id="IPR015824">
    <property type="entry name" value="Phosphoglycerate_kinase_N"/>
</dbReference>
<dbReference type="Gene3D" id="3.40.50.1260">
    <property type="entry name" value="Phosphoglycerate kinase, N-terminal domain"/>
    <property type="match status" value="2"/>
</dbReference>
<comment type="subcellular location">
    <subcellularLocation>
        <location evidence="13">Cytoplasm</location>
    </subcellularLocation>
</comment>
<keyword evidence="11 13" id="KW-0067">ATP-binding</keyword>
<feature type="binding site" evidence="13 14">
    <location>
        <begin position="59"/>
        <end position="62"/>
    </location>
    <ligand>
        <name>substrate</name>
    </ligand>
</feature>
<dbReference type="PROSITE" id="PS00111">
    <property type="entry name" value="PGLYCERATE_KINASE"/>
    <property type="match status" value="1"/>
</dbReference>
<comment type="pathway">
    <text evidence="2 13">Carbohydrate degradation; glycolysis; pyruvate from D-glyceraldehyde 3-phosphate: step 2/5.</text>
</comment>
<evidence type="ECO:0000313" key="17">
    <source>
        <dbReference type="EMBL" id="CAA9581944.1"/>
    </source>
</evidence>
<dbReference type="FunFam" id="3.40.50.1260:FF:000031">
    <property type="entry name" value="Phosphoglycerate kinase 1"/>
    <property type="match status" value="1"/>
</dbReference>
<keyword evidence="9 13" id="KW-0547">Nucleotide-binding</keyword>
<name>A0A6J4VPD9_9BACT</name>
<evidence type="ECO:0000256" key="7">
    <source>
        <dbReference type="ARBA" id="ARBA00022490"/>
    </source>
</evidence>
<keyword evidence="8 13" id="KW-0808">Transferase</keyword>
<feature type="binding site" evidence="14">
    <location>
        <position position="151"/>
    </location>
    <ligand>
        <name>(2R)-3-phosphoglycerate</name>
        <dbReference type="ChEBI" id="CHEBI:58272"/>
    </ligand>
</feature>
<keyword evidence="12 13" id="KW-0324">Glycolysis</keyword>
<dbReference type="PIRSF" id="PIRSF000724">
    <property type="entry name" value="Pgk"/>
    <property type="match status" value="1"/>
</dbReference>
<dbReference type="HAMAP" id="MF_00145">
    <property type="entry name" value="Phosphoglyc_kinase"/>
    <property type="match status" value="1"/>
</dbReference>